<sequence>MTVDQFTDDAHWQDRTEHLIGNAGCERLAVARILVVGLGGVGGYAVEALARAGVGQLTLVDGDRVSRSNRNRQLLALESTLHQPKTAVLAARVHDINPACRVQLVNQFVTPEQMPALVTSDDFTQVIDAIDSVDSKVALLAAALTSGIPVASSMGAGGRLDPTRLRVTDLMDTQICPLARAVRVRVRQHGFERGVVAVWSDEPPRPAAARVIGSISYLPALFGLTLAGGVIQRTIARV</sequence>
<reference evidence="2 3" key="1">
    <citation type="journal article" date="2020" name="Arch. Microbiol.">
        <title>The genome sequence of the giant phototrophic gammaproteobacterium Thiospirillum jenense gives insight into its physiological properties and phylogenetic relationships.</title>
        <authorList>
            <person name="Imhoff J.F."/>
            <person name="Meyer T.E."/>
            <person name="Kyndt J.A."/>
        </authorList>
    </citation>
    <scope>NUCLEOTIDE SEQUENCE [LARGE SCALE GENOMIC DNA]</scope>
    <source>
        <strain evidence="2 3">DSM 216</strain>
    </source>
</reference>
<evidence type="ECO:0000313" key="3">
    <source>
        <dbReference type="Proteomes" id="UP000548632"/>
    </source>
</evidence>
<name>A0A839H404_9GAMM</name>
<dbReference type="InterPro" id="IPR000594">
    <property type="entry name" value="ThiF_NAD_FAD-bd"/>
</dbReference>
<evidence type="ECO:0000259" key="1">
    <source>
        <dbReference type="Pfam" id="PF00899"/>
    </source>
</evidence>
<dbReference type="PANTHER" id="PTHR43267">
    <property type="entry name" value="TRNA THREONYLCARBAMOYLADENOSINE DEHYDRATASE"/>
    <property type="match status" value="1"/>
</dbReference>
<dbReference type="GO" id="GO:0061504">
    <property type="term" value="P:cyclic threonylcarbamoyladenosine biosynthetic process"/>
    <property type="evidence" value="ECO:0007669"/>
    <property type="project" value="TreeGrafter"/>
</dbReference>
<dbReference type="EMBL" id="JABVCQ010000003">
    <property type="protein sequence ID" value="MBB1124935.1"/>
    <property type="molecule type" value="Genomic_DNA"/>
</dbReference>
<organism evidence="2 3">
    <name type="scientific">Thiospirillum jenense</name>
    <dbReference type="NCBI Taxonomy" id="1653858"/>
    <lineage>
        <taxon>Bacteria</taxon>
        <taxon>Pseudomonadati</taxon>
        <taxon>Pseudomonadota</taxon>
        <taxon>Gammaproteobacteria</taxon>
        <taxon>Chromatiales</taxon>
        <taxon>Chromatiaceae</taxon>
        <taxon>Thiospirillum</taxon>
    </lineage>
</organism>
<gene>
    <name evidence="2" type="ORF">HUK38_01645</name>
</gene>
<dbReference type="InterPro" id="IPR045886">
    <property type="entry name" value="ThiF/MoeB/HesA"/>
</dbReference>
<dbReference type="SUPFAM" id="SSF69572">
    <property type="entry name" value="Activating enzymes of the ubiquitin-like proteins"/>
    <property type="match status" value="1"/>
</dbReference>
<comment type="caution">
    <text evidence="2">The sequence shown here is derived from an EMBL/GenBank/DDBJ whole genome shotgun (WGS) entry which is preliminary data.</text>
</comment>
<dbReference type="InterPro" id="IPR035985">
    <property type="entry name" value="Ubiquitin-activating_enz"/>
</dbReference>
<dbReference type="CDD" id="cd00755">
    <property type="entry name" value="YgdL_like"/>
    <property type="match status" value="1"/>
</dbReference>
<proteinExistence type="predicted"/>
<dbReference type="GO" id="GO:0061503">
    <property type="term" value="F:tRNA threonylcarbamoyladenosine dehydratase"/>
    <property type="evidence" value="ECO:0007669"/>
    <property type="project" value="TreeGrafter"/>
</dbReference>
<dbReference type="PANTHER" id="PTHR43267:SF1">
    <property type="entry name" value="TRNA THREONYLCARBAMOYLADENOSINE DEHYDRATASE"/>
    <property type="match status" value="1"/>
</dbReference>
<dbReference type="AlphaFoldDB" id="A0A839H404"/>
<dbReference type="Gene3D" id="3.40.50.720">
    <property type="entry name" value="NAD(P)-binding Rossmann-like Domain"/>
    <property type="match status" value="1"/>
</dbReference>
<keyword evidence="3" id="KW-1185">Reference proteome</keyword>
<feature type="domain" description="THIF-type NAD/FAD binding fold" evidence="1">
    <location>
        <begin position="19"/>
        <end position="165"/>
    </location>
</feature>
<dbReference type="GO" id="GO:0008641">
    <property type="term" value="F:ubiquitin-like modifier activating enzyme activity"/>
    <property type="evidence" value="ECO:0007669"/>
    <property type="project" value="InterPro"/>
</dbReference>
<accession>A0A839H404</accession>
<protein>
    <submittedName>
        <fullName evidence="2">tRNA threonylcarbamoyladenosine dehydratase</fullName>
    </submittedName>
</protein>
<dbReference type="Proteomes" id="UP000548632">
    <property type="component" value="Unassembled WGS sequence"/>
</dbReference>
<evidence type="ECO:0000313" key="2">
    <source>
        <dbReference type="EMBL" id="MBB1124935.1"/>
    </source>
</evidence>
<dbReference type="Pfam" id="PF00899">
    <property type="entry name" value="ThiF"/>
    <property type="match status" value="1"/>
</dbReference>
<dbReference type="RefSeq" id="WP_182582048.1">
    <property type="nucleotide sequence ID" value="NZ_JABVCQ010000003.1"/>
</dbReference>